<feature type="domain" description="Rv2525c-like glycoside hydrolase-like" evidence="1">
    <location>
        <begin position="20"/>
        <end position="183"/>
    </location>
</feature>
<dbReference type="EMBL" id="JAWCUD010000001">
    <property type="protein sequence ID" value="MDU0200176.1"/>
    <property type="molecule type" value="Genomic_DNA"/>
</dbReference>
<dbReference type="RefSeq" id="WP_315949549.1">
    <property type="nucleotide sequence ID" value="NZ_JAWCUD010000001.1"/>
</dbReference>
<evidence type="ECO:0000259" key="1">
    <source>
        <dbReference type="Pfam" id="PF08924"/>
    </source>
</evidence>
<gene>
    <name evidence="2" type="ORF">RQP52_03690</name>
</gene>
<sequence>MSKGFDCATPLTASLADLFSSQGFKFVCRYLAPAGSWKRLTAGEAKTISYAGLYIVSVFERGAANALMGAAQGLEDGALALQYAREVGQPEGSVIYAAVDTDVNASQYDAIEAYMRAFDSQIEGYELGAYGEYEACKMLRDRGAVSKVWQTYAWSKGAKMSEPNLYQFENDVRVNDIGIDRDESNGDAGGWKVDMAIRKEALSIDPGAVNFIIDALKYYYDEMEGQPGIQTYTHDCANALRRAVGRPEE</sequence>
<dbReference type="InterPro" id="IPR017853">
    <property type="entry name" value="GH"/>
</dbReference>
<dbReference type="SUPFAM" id="SSF51445">
    <property type="entry name" value="(Trans)glycosidases"/>
    <property type="match status" value="1"/>
</dbReference>
<keyword evidence="3" id="KW-1185">Reference proteome</keyword>
<name>A0ABU3R7Y9_9BACL</name>
<protein>
    <submittedName>
        <fullName evidence="2">DUF1906 domain-containing protein</fullName>
    </submittedName>
</protein>
<dbReference type="Proteomes" id="UP001260980">
    <property type="component" value="Unassembled WGS sequence"/>
</dbReference>
<accession>A0ABU3R7Y9</accession>
<dbReference type="Pfam" id="PF08924">
    <property type="entry name" value="Rv2525c_GlyHyd-like"/>
    <property type="match status" value="1"/>
</dbReference>
<dbReference type="InterPro" id="IPR015020">
    <property type="entry name" value="Rv2525c-like_Glyco_Hydro-like"/>
</dbReference>
<evidence type="ECO:0000313" key="3">
    <source>
        <dbReference type="Proteomes" id="UP001260980"/>
    </source>
</evidence>
<organism evidence="2 3">
    <name type="scientific">Paenibacillus violae</name>
    <dbReference type="NCBI Taxonomy" id="3077234"/>
    <lineage>
        <taxon>Bacteria</taxon>
        <taxon>Bacillati</taxon>
        <taxon>Bacillota</taxon>
        <taxon>Bacilli</taxon>
        <taxon>Bacillales</taxon>
        <taxon>Paenibacillaceae</taxon>
        <taxon>Paenibacillus</taxon>
    </lineage>
</organism>
<comment type="caution">
    <text evidence="2">The sequence shown here is derived from an EMBL/GenBank/DDBJ whole genome shotgun (WGS) entry which is preliminary data.</text>
</comment>
<proteinExistence type="predicted"/>
<reference evidence="2 3" key="1">
    <citation type="submission" date="2023-10" db="EMBL/GenBank/DDBJ databases">
        <title>Paenibacillus strain PFR10 Genome sequencing and assembly.</title>
        <authorList>
            <person name="Kim I."/>
        </authorList>
    </citation>
    <scope>NUCLEOTIDE SEQUENCE [LARGE SCALE GENOMIC DNA]</scope>
    <source>
        <strain evidence="2 3">PFR10</strain>
    </source>
</reference>
<dbReference type="Gene3D" id="3.20.20.80">
    <property type="entry name" value="Glycosidases"/>
    <property type="match status" value="1"/>
</dbReference>
<evidence type="ECO:0000313" key="2">
    <source>
        <dbReference type="EMBL" id="MDU0200176.1"/>
    </source>
</evidence>